<keyword evidence="17 20" id="KW-0961">Cell wall biogenesis/degradation</keyword>
<name>A0A3M4LMZ8_PSECI</name>
<dbReference type="GO" id="GO:0008762">
    <property type="term" value="F:UDP-N-acetylmuramate dehydrogenase activity"/>
    <property type="evidence" value="ECO:0007669"/>
    <property type="project" value="UniProtKB-UniRule"/>
</dbReference>
<keyword evidence="15 20" id="KW-0560">Oxidoreductase</keyword>
<comment type="function">
    <text evidence="2 20">Cell wall formation.</text>
</comment>
<dbReference type="Proteomes" id="UP000277236">
    <property type="component" value="Unassembled WGS sequence"/>
</dbReference>
<evidence type="ECO:0000256" key="19">
    <source>
        <dbReference type="ARBA" id="ARBA00048914"/>
    </source>
</evidence>
<dbReference type="Pfam" id="PF02873">
    <property type="entry name" value="MurB_C"/>
    <property type="match status" value="1"/>
</dbReference>
<comment type="subcellular location">
    <subcellularLocation>
        <location evidence="3 20">Cytoplasm</location>
    </subcellularLocation>
</comment>
<keyword evidence="14 20" id="KW-0573">Peptidoglycan synthesis</keyword>
<dbReference type="NCBIfam" id="TIGR00179">
    <property type="entry name" value="murB"/>
    <property type="match status" value="1"/>
</dbReference>
<evidence type="ECO:0000256" key="10">
    <source>
        <dbReference type="ARBA" id="ARBA00022630"/>
    </source>
</evidence>
<dbReference type="GO" id="GO:0071555">
    <property type="term" value="P:cell wall organization"/>
    <property type="evidence" value="ECO:0007669"/>
    <property type="project" value="UniProtKB-KW"/>
</dbReference>
<evidence type="ECO:0000256" key="12">
    <source>
        <dbReference type="ARBA" id="ARBA00022857"/>
    </source>
</evidence>
<dbReference type="AlphaFoldDB" id="A0A3M4LMZ8"/>
<sequence length="370" mass="41074">MPVSIRLKTLSVSDACWRFDVWWFRSTEGERMTLQVQSGVSLKPFNTFGVDVQAQLFAEAQDDEDVRQALAYCVRHDVPLLVVGGGSNLLLTDDVRALVLRMASRGIRIVKEDCGQGIVEAEAGEPWHPFVQSCLELGFAGLENLSLIPGTVGAAPMQNIGAYGVEIKDVFHSLTALDRQSGELREFSLEECRFDYRDSIFKQQPGRWLILRVRFALSRTPSLHLEYGPVRQRLEQMGIKTPSPFDVSRAICAIRSEKLPDPAVLGNAGSFFKNPLVNAELSETIKRQYPGLVGYPQADGRVKLAAGWLIEQAGWKGFREGDAGVHALQSLVLVNYGQASGLQLLNLARRIQADILERFGVALEMEPNLY</sequence>
<evidence type="ECO:0000256" key="15">
    <source>
        <dbReference type="ARBA" id="ARBA00023002"/>
    </source>
</evidence>
<dbReference type="GO" id="GO:0008360">
    <property type="term" value="P:regulation of cell shape"/>
    <property type="evidence" value="ECO:0007669"/>
    <property type="project" value="UniProtKB-KW"/>
</dbReference>
<dbReference type="NCBIfam" id="NF010478">
    <property type="entry name" value="PRK13903.1"/>
    <property type="match status" value="1"/>
</dbReference>
<evidence type="ECO:0000313" key="23">
    <source>
        <dbReference type="Proteomes" id="UP000277236"/>
    </source>
</evidence>
<proteinExistence type="inferred from homology"/>
<keyword evidence="12 20" id="KW-0521">NADP</keyword>
<dbReference type="PANTHER" id="PTHR21071:SF4">
    <property type="entry name" value="UDP-N-ACETYLENOLPYRUVOYLGLUCOSAMINE REDUCTASE"/>
    <property type="match status" value="1"/>
</dbReference>
<dbReference type="InterPro" id="IPR016167">
    <property type="entry name" value="FAD-bd_PCMH_sub1"/>
</dbReference>
<evidence type="ECO:0000256" key="4">
    <source>
        <dbReference type="ARBA" id="ARBA00004752"/>
    </source>
</evidence>
<dbReference type="PROSITE" id="PS51387">
    <property type="entry name" value="FAD_PCMH"/>
    <property type="match status" value="1"/>
</dbReference>
<keyword evidence="13 20" id="KW-0133">Cell shape</keyword>
<keyword evidence="16 20" id="KW-0131">Cell cycle</keyword>
<dbReference type="Gene3D" id="3.30.43.10">
    <property type="entry name" value="Uridine Diphospho-n-acetylenolpyruvylglucosamine Reductase, domain 2"/>
    <property type="match status" value="1"/>
</dbReference>
<feature type="domain" description="FAD-binding PCMH-type" evidence="21">
    <location>
        <begin position="50"/>
        <end position="220"/>
    </location>
</feature>
<evidence type="ECO:0000256" key="18">
    <source>
        <dbReference type="ARBA" id="ARBA00031026"/>
    </source>
</evidence>
<comment type="catalytic activity">
    <reaction evidence="19 20">
        <text>UDP-N-acetyl-alpha-D-muramate + NADP(+) = UDP-N-acetyl-3-O-(1-carboxyvinyl)-alpha-D-glucosamine + NADPH + H(+)</text>
        <dbReference type="Rhea" id="RHEA:12248"/>
        <dbReference type="ChEBI" id="CHEBI:15378"/>
        <dbReference type="ChEBI" id="CHEBI:57783"/>
        <dbReference type="ChEBI" id="CHEBI:58349"/>
        <dbReference type="ChEBI" id="CHEBI:68483"/>
        <dbReference type="ChEBI" id="CHEBI:70757"/>
        <dbReference type="EC" id="1.3.1.98"/>
    </reaction>
</comment>
<dbReference type="PANTHER" id="PTHR21071">
    <property type="entry name" value="UDP-N-ACETYLENOLPYRUVOYLGLUCOSAMINE REDUCTASE"/>
    <property type="match status" value="1"/>
</dbReference>
<evidence type="ECO:0000256" key="5">
    <source>
        <dbReference type="ARBA" id="ARBA00010485"/>
    </source>
</evidence>
<dbReference type="InterPro" id="IPR016169">
    <property type="entry name" value="FAD-bd_PCMH_sub2"/>
</dbReference>
<comment type="pathway">
    <text evidence="4 20">Cell wall biogenesis; peptidoglycan biosynthesis.</text>
</comment>
<evidence type="ECO:0000256" key="8">
    <source>
        <dbReference type="ARBA" id="ARBA00022490"/>
    </source>
</evidence>
<dbReference type="GO" id="GO:0071949">
    <property type="term" value="F:FAD binding"/>
    <property type="evidence" value="ECO:0007669"/>
    <property type="project" value="InterPro"/>
</dbReference>
<keyword evidence="10 20" id="KW-0285">Flavoprotein</keyword>
<dbReference type="InterPro" id="IPR003170">
    <property type="entry name" value="MurB"/>
</dbReference>
<evidence type="ECO:0000256" key="2">
    <source>
        <dbReference type="ARBA" id="ARBA00003921"/>
    </source>
</evidence>
<gene>
    <name evidence="20" type="primary">murB</name>
    <name evidence="22" type="ORF">ALQ04_04643</name>
</gene>
<feature type="active site" evidence="20">
    <location>
        <position position="197"/>
    </location>
</feature>
<keyword evidence="8 20" id="KW-0963">Cytoplasm</keyword>
<dbReference type="EC" id="1.3.1.98" evidence="6 20"/>
<evidence type="ECO:0000256" key="20">
    <source>
        <dbReference type="HAMAP-Rule" id="MF_00037"/>
    </source>
</evidence>
<evidence type="ECO:0000256" key="14">
    <source>
        <dbReference type="ARBA" id="ARBA00022984"/>
    </source>
</evidence>
<dbReference type="HAMAP" id="MF_00037">
    <property type="entry name" value="MurB"/>
    <property type="match status" value="1"/>
</dbReference>
<dbReference type="SUPFAM" id="SSF56176">
    <property type="entry name" value="FAD-binding/transporter-associated domain-like"/>
    <property type="match status" value="1"/>
</dbReference>
<dbReference type="InterPro" id="IPR036318">
    <property type="entry name" value="FAD-bd_PCMH-like_sf"/>
</dbReference>
<dbReference type="GO" id="GO:0051301">
    <property type="term" value="P:cell division"/>
    <property type="evidence" value="ECO:0007669"/>
    <property type="project" value="UniProtKB-KW"/>
</dbReference>
<evidence type="ECO:0000256" key="7">
    <source>
        <dbReference type="ARBA" id="ARBA00015188"/>
    </source>
</evidence>
<comment type="caution">
    <text evidence="22">The sequence shown here is derived from an EMBL/GenBank/DDBJ whole genome shotgun (WGS) entry which is preliminary data.</text>
</comment>
<dbReference type="Gene3D" id="3.30.465.10">
    <property type="match status" value="1"/>
</dbReference>
<comment type="similarity">
    <text evidence="5 20">Belongs to the MurB family.</text>
</comment>
<evidence type="ECO:0000256" key="16">
    <source>
        <dbReference type="ARBA" id="ARBA00023306"/>
    </source>
</evidence>
<keyword evidence="9 20" id="KW-0132">Cell division</keyword>
<dbReference type="InterPro" id="IPR006094">
    <property type="entry name" value="Oxid_FAD_bind_N"/>
</dbReference>
<evidence type="ECO:0000259" key="21">
    <source>
        <dbReference type="PROSITE" id="PS51387"/>
    </source>
</evidence>
<dbReference type="NCBIfam" id="NF000755">
    <property type="entry name" value="PRK00046.1"/>
    <property type="match status" value="1"/>
</dbReference>
<evidence type="ECO:0000313" key="22">
    <source>
        <dbReference type="EMBL" id="RMQ42564.1"/>
    </source>
</evidence>
<evidence type="ECO:0000256" key="3">
    <source>
        <dbReference type="ARBA" id="ARBA00004496"/>
    </source>
</evidence>
<feature type="active site" evidence="20">
    <location>
        <position position="366"/>
    </location>
</feature>
<dbReference type="Gene3D" id="3.90.78.10">
    <property type="entry name" value="UDP-N-acetylenolpyruvoylglucosamine reductase, C-terminal domain"/>
    <property type="match status" value="1"/>
</dbReference>
<reference evidence="22 23" key="1">
    <citation type="submission" date="2018-08" db="EMBL/GenBank/DDBJ databases">
        <title>Recombination of ecologically and evolutionarily significant loci maintains genetic cohesion in the Pseudomonas syringae species complex.</title>
        <authorList>
            <person name="Dillon M."/>
            <person name="Thakur S."/>
            <person name="Almeida R.N.D."/>
            <person name="Weir B.S."/>
            <person name="Guttman D.S."/>
        </authorList>
    </citation>
    <scope>NUCLEOTIDE SEQUENCE [LARGE SCALE GENOMIC DNA]</scope>
    <source>
        <strain evidence="22 23">ICMP 3353</strain>
    </source>
</reference>
<feature type="active site" description="Proton donor" evidence="20">
    <location>
        <position position="270"/>
    </location>
</feature>
<accession>A0A3M4LMZ8</accession>
<dbReference type="EMBL" id="RBRE01000080">
    <property type="protein sequence ID" value="RMQ42564.1"/>
    <property type="molecule type" value="Genomic_DNA"/>
</dbReference>
<dbReference type="SUPFAM" id="SSF56194">
    <property type="entry name" value="Uridine diphospho-N-Acetylenolpyruvylglucosamine reductase, MurB, C-terminal domain"/>
    <property type="match status" value="1"/>
</dbReference>
<dbReference type="UniPathway" id="UPA00219"/>
<dbReference type="InterPro" id="IPR036635">
    <property type="entry name" value="MurB_C_sf"/>
</dbReference>
<evidence type="ECO:0000256" key="17">
    <source>
        <dbReference type="ARBA" id="ARBA00023316"/>
    </source>
</evidence>
<evidence type="ECO:0000256" key="13">
    <source>
        <dbReference type="ARBA" id="ARBA00022960"/>
    </source>
</evidence>
<dbReference type="GO" id="GO:0009252">
    <property type="term" value="P:peptidoglycan biosynthetic process"/>
    <property type="evidence" value="ECO:0007669"/>
    <property type="project" value="UniProtKB-UniRule"/>
</dbReference>
<evidence type="ECO:0000256" key="6">
    <source>
        <dbReference type="ARBA" id="ARBA00012518"/>
    </source>
</evidence>
<keyword evidence="11 20" id="KW-0274">FAD</keyword>
<dbReference type="InterPro" id="IPR011601">
    <property type="entry name" value="MurB_C"/>
</dbReference>
<evidence type="ECO:0000256" key="11">
    <source>
        <dbReference type="ARBA" id="ARBA00022827"/>
    </source>
</evidence>
<dbReference type="InterPro" id="IPR016166">
    <property type="entry name" value="FAD-bd_PCMH"/>
</dbReference>
<organism evidence="22 23">
    <name type="scientific">Pseudomonas cichorii</name>
    <dbReference type="NCBI Taxonomy" id="36746"/>
    <lineage>
        <taxon>Bacteria</taxon>
        <taxon>Pseudomonadati</taxon>
        <taxon>Pseudomonadota</taxon>
        <taxon>Gammaproteobacteria</taxon>
        <taxon>Pseudomonadales</taxon>
        <taxon>Pseudomonadaceae</taxon>
        <taxon>Pseudomonas</taxon>
    </lineage>
</organism>
<dbReference type="GO" id="GO:0005829">
    <property type="term" value="C:cytosol"/>
    <property type="evidence" value="ECO:0007669"/>
    <property type="project" value="TreeGrafter"/>
</dbReference>
<dbReference type="Pfam" id="PF01565">
    <property type="entry name" value="FAD_binding_4"/>
    <property type="match status" value="1"/>
</dbReference>
<comment type="cofactor">
    <cofactor evidence="1 20">
        <name>FAD</name>
        <dbReference type="ChEBI" id="CHEBI:57692"/>
    </cofactor>
</comment>
<evidence type="ECO:0000256" key="1">
    <source>
        <dbReference type="ARBA" id="ARBA00001974"/>
    </source>
</evidence>
<protein>
    <recommendedName>
        <fullName evidence="7 20">UDP-N-acetylenolpyruvoylglucosamine reductase</fullName>
        <ecNumber evidence="6 20">1.3.1.98</ecNumber>
    </recommendedName>
    <alternativeName>
        <fullName evidence="18 20">UDP-N-acetylmuramate dehydrogenase</fullName>
    </alternativeName>
</protein>
<evidence type="ECO:0000256" key="9">
    <source>
        <dbReference type="ARBA" id="ARBA00022618"/>
    </source>
</evidence>